<dbReference type="GO" id="GO:0008270">
    <property type="term" value="F:zinc ion binding"/>
    <property type="evidence" value="ECO:0007669"/>
    <property type="project" value="UniProtKB-KW"/>
</dbReference>
<reference evidence="6 7" key="1">
    <citation type="submission" date="2019-08" db="EMBL/GenBank/DDBJ databases">
        <title>The genome of the soybean aphid Biotype 1, its phylome, world population structure and adaptation to the North American continent.</title>
        <authorList>
            <person name="Giordano R."/>
            <person name="Donthu R.K."/>
            <person name="Hernandez A.G."/>
            <person name="Wright C.L."/>
            <person name="Zimin A.V."/>
        </authorList>
    </citation>
    <scope>NUCLEOTIDE SEQUENCE [LARGE SCALE GENOMIC DNA]</scope>
    <source>
        <tissue evidence="6">Whole aphids</tissue>
    </source>
</reference>
<evidence type="ECO:0000313" key="6">
    <source>
        <dbReference type="EMBL" id="KAE9523057.1"/>
    </source>
</evidence>
<keyword evidence="3" id="KW-0862">Zinc</keyword>
<comment type="caution">
    <text evidence="6">The sequence shown here is derived from an EMBL/GenBank/DDBJ whole genome shotgun (WGS) entry which is preliminary data.</text>
</comment>
<keyword evidence="7" id="KW-1185">Reference proteome</keyword>
<feature type="domain" description="MULE transposase" evidence="5">
    <location>
        <begin position="364"/>
        <end position="463"/>
    </location>
</feature>
<dbReference type="Gene3D" id="2.20.25.240">
    <property type="match status" value="1"/>
</dbReference>
<dbReference type="Proteomes" id="UP000475862">
    <property type="component" value="Unassembled WGS sequence"/>
</dbReference>
<dbReference type="Pfam" id="PF10551">
    <property type="entry name" value="MULE"/>
    <property type="match status" value="1"/>
</dbReference>
<dbReference type="AlphaFoldDB" id="A0A6G0SZH5"/>
<dbReference type="Pfam" id="PF04500">
    <property type="entry name" value="FLYWCH"/>
    <property type="match status" value="1"/>
</dbReference>
<evidence type="ECO:0000256" key="2">
    <source>
        <dbReference type="ARBA" id="ARBA00022771"/>
    </source>
</evidence>
<accession>A0A6G0SZH5</accession>
<evidence type="ECO:0000259" key="5">
    <source>
        <dbReference type="Pfam" id="PF10551"/>
    </source>
</evidence>
<proteinExistence type="predicted"/>
<dbReference type="PANTHER" id="PTHR47160">
    <property type="entry name" value="PUTATIVE-RELATED"/>
    <property type="match status" value="1"/>
</dbReference>
<keyword evidence="2" id="KW-0863">Zinc-finger</keyword>
<evidence type="ECO:0000259" key="4">
    <source>
        <dbReference type="Pfam" id="PF04500"/>
    </source>
</evidence>
<dbReference type="InterPro" id="IPR007588">
    <property type="entry name" value="Znf_FLYWCH"/>
</dbReference>
<dbReference type="OrthoDB" id="9973972at2759"/>
<dbReference type="EMBL" id="VYZN01000400">
    <property type="protein sequence ID" value="KAE9523057.1"/>
    <property type="molecule type" value="Genomic_DNA"/>
</dbReference>
<evidence type="ECO:0000256" key="1">
    <source>
        <dbReference type="ARBA" id="ARBA00022723"/>
    </source>
</evidence>
<dbReference type="PANTHER" id="PTHR47160:SF10">
    <property type="entry name" value="MULE TRANSPOSASE DOMAIN-CONTAINING PROTEIN"/>
    <property type="match status" value="1"/>
</dbReference>
<evidence type="ECO:0008006" key="8">
    <source>
        <dbReference type="Google" id="ProtNLM"/>
    </source>
</evidence>
<gene>
    <name evidence="6" type="ORF">AGLY_016544</name>
</gene>
<name>A0A6G0SZH5_APHGL</name>
<keyword evidence="1" id="KW-0479">Metal-binding</keyword>
<organism evidence="6 7">
    <name type="scientific">Aphis glycines</name>
    <name type="common">Soybean aphid</name>
    <dbReference type="NCBI Taxonomy" id="307491"/>
    <lineage>
        <taxon>Eukaryota</taxon>
        <taxon>Metazoa</taxon>
        <taxon>Ecdysozoa</taxon>
        <taxon>Arthropoda</taxon>
        <taxon>Hexapoda</taxon>
        <taxon>Insecta</taxon>
        <taxon>Pterygota</taxon>
        <taxon>Neoptera</taxon>
        <taxon>Paraneoptera</taxon>
        <taxon>Hemiptera</taxon>
        <taxon>Sternorrhyncha</taxon>
        <taxon>Aphidomorpha</taxon>
        <taxon>Aphidoidea</taxon>
        <taxon>Aphididae</taxon>
        <taxon>Aphidini</taxon>
        <taxon>Aphis</taxon>
        <taxon>Aphis</taxon>
    </lineage>
</organism>
<feature type="domain" description="FLYWCH-type" evidence="4">
    <location>
        <begin position="186"/>
        <end position="246"/>
    </location>
</feature>
<dbReference type="InterPro" id="IPR018289">
    <property type="entry name" value="MULE_transposase_dom"/>
</dbReference>
<sequence>MLLKNSGRPNILENLIQNLKMHNILSIDTLSLKIWHQILHKFYIIYSMSDPKIIKIHTHNFFYKCLKFKSCQNSSKSRIFAYYLVVQNLRIKNVVQVTRGHTDYQQFSIEDGYREIIAYIQQYPDVHNRMLRFLFDVFGSEIRTNNFLESFHNQLLRFFGNHPNIWDFLQKLRILENQFFICETVLSNRGGIKLVVDGYIMTKDKNRDDLYYWCCEKRKTLHCGGYACTILINGQHNLRNKKEHNHSPDATRKDIITAVHNLKRKACETNDTPAQIIQVETNAVSSLSQPSLPNNHALRQIIKRVRRKNLPIQPPSIDNIDVPLPLRTINGQIFLAKDATFDNERILLFTTKSNVEHLKKSLYWIMDGTFKTVPTLFRQLYTIHALVGTGENAKVLPLVYALMTSKTEECYTRLFENLNDFAAENELDLNPQFILTDFEQAAIHASKREYPDSNCIGCLFHLGQSVWRQIQANSLSKKYGEDAEFSLKLRQIIALAFLPPTEIPGAFDELKSTIPEEASEIVQWFENNYVHGRIRRIMRGGNVSCTAPLFLPTFWSVFERMELGIPRTQNRVEGWHRRFETIVGKCHVGIYTIIDEIKKEQIQIERRTEDIIRGRAHTPTRREYAEREKRISIIINDRGNRSNLSFLRGIAHNIKLIKNSTLMRLNFKFLRNRVTITIYPQTILNICYYSKSISRRYLKISPNTWAQFFISFKIKILTKIRQNHEYLQIILPLKHKPPFLPTIENYIS</sequence>
<evidence type="ECO:0000313" key="7">
    <source>
        <dbReference type="Proteomes" id="UP000475862"/>
    </source>
</evidence>
<protein>
    <recommendedName>
        <fullName evidence="8">MULE transposase domain-containing protein</fullName>
    </recommendedName>
</protein>
<evidence type="ECO:0000256" key="3">
    <source>
        <dbReference type="ARBA" id="ARBA00022833"/>
    </source>
</evidence>